<sequence>MAKWAINSHLLIYDESSPSFLRWSGSAHWRVRGKVAGSNKGYPYYRTKIDGHLVANHIWIYKMFYGDIPEGYQIDHKDGNPMNNRKENLRLATNAENQWNSAPNKVKLSGLPKNIHKMKYGKFRACLWKNKQRYLSGNKDTIEECLSWLKEKRKELHGEFARGD</sequence>
<accession>A0A2H4YGX1</accession>
<organism evidence="2 3">
    <name type="scientific">Raoultella phage Ro1</name>
    <dbReference type="NCBI Taxonomy" id="2053702"/>
    <lineage>
        <taxon>Viruses</taxon>
        <taxon>Duplodnaviria</taxon>
        <taxon>Heunggongvirae</taxon>
        <taxon>Uroviricota</taxon>
        <taxon>Caudoviricetes</taxon>
        <taxon>Vequintavirinae</taxon>
        <taxon>Mydovirus</taxon>
        <taxon>Mydovirus Ro1</taxon>
    </lineage>
</organism>
<evidence type="ECO:0000259" key="1">
    <source>
        <dbReference type="Pfam" id="PF13392"/>
    </source>
</evidence>
<feature type="domain" description="HNH nuclease" evidence="1">
    <location>
        <begin position="56"/>
        <end position="98"/>
    </location>
</feature>
<dbReference type="EMBL" id="MG250486">
    <property type="protein sequence ID" value="AUE23234.1"/>
    <property type="molecule type" value="Genomic_DNA"/>
</dbReference>
<evidence type="ECO:0000313" key="2">
    <source>
        <dbReference type="EMBL" id="AUE23234.1"/>
    </source>
</evidence>
<dbReference type="SUPFAM" id="SSF54060">
    <property type="entry name" value="His-Me finger endonucleases"/>
    <property type="match status" value="1"/>
</dbReference>
<protein>
    <recommendedName>
        <fullName evidence="1">HNH nuclease domain-containing protein</fullName>
    </recommendedName>
</protein>
<evidence type="ECO:0000313" key="3">
    <source>
        <dbReference type="Proteomes" id="UP000241480"/>
    </source>
</evidence>
<reference evidence="2 3" key="1">
    <citation type="submission" date="2017-10" db="EMBL/GenBank/DDBJ databases">
        <title>Antibacterial composition for extension of chilled fish shelf life and decreasing of risk of food-borne infections, bacteriophage strains for its preparation.</title>
        <authorList>
            <person name="Zulkarneev E.R."/>
            <person name="Aleshkin A.V."/>
            <person name="Rubalsky O.V."/>
            <person name="Kiseleva I.A."/>
            <person name="Rubalskii E.O."/>
            <person name="Lebedev S.N."/>
        </authorList>
    </citation>
    <scope>NUCLEOTIDE SEQUENCE [LARGE SCALE GENOMIC DNA]</scope>
</reference>
<dbReference type="InterPro" id="IPR003615">
    <property type="entry name" value="HNH_nuc"/>
</dbReference>
<name>A0A2H4YGX1_9CAUD</name>
<keyword evidence="3" id="KW-1185">Reference proteome</keyword>
<dbReference type="Proteomes" id="UP000241480">
    <property type="component" value="Segment"/>
</dbReference>
<proteinExistence type="predicted"/>
<dbReference type="InterPro" id="IPR044925">
    <property type="entry name" value="His-Me_finger_sf"/>
</dbReference>
<gene>
    <name evidence="2" type="ORF">Ro1_00008</name>
</gene>
<dbReference type="Pfam" id="PF13392">
    <property type="entry name" value="HNH_3"/>
    <property type="match status" value="1"/>
</dbReference>
<dbReference type="Gene3D" id="3.90.75.20">
    <property type="match status" value="1"/>
</dbReference>